<protein>
    <recommendedName>
        <fullName evidence="1">GmrSD restriction endonucleases N-terminal domain-containing protein</fullName>
    </recommendedName>
</protein>
<dbReference type="AlphaFoldDB" id="W8GFF0"/>
<organism evidence="2 3">
    <name type="scientific">Candidatus Hepatoplasma crinochetorum Av</name>
    <dbReference type="NCBI Taxonomy" id="1427984"/>
    <lineage>
        <taxon>Bacteria</taxon>
        <taxon>Bacillati</taxon>
        <taxon>Mycoplasmatota</taxon>
        <taxon>Mollicutes</taxon>
        <taxon>Candidatus Hepatoplasmataceae</taxon>
        <taxon>Candidatus Hepatoplasma</taxon>
    </lineage>
</organism>
<sequence>MYARNLCIKEYFEINFFDIPHFQRSYVWKKGEIDEIYDDFYIFWLNNNVKENSNIFLGSIFIFKESNWNTIIDGQQRTIFLYILLTCFKKNIDNWKKSGNNIESILENCSEDQKIMFKDILDWFEKRFMFLEIKYHNNKLIWNSEKESFIIENKKFIQMNNHFKYLMKKIQNDNKMKEIRNIISISNFILKKINITLNSIDNNDSINDIFESINSKGKKLTTLDLIRNDFYKKNKNLLKELDYIIEEKKIIQNNIEIILNVFICTKRKKFFPNNLVYRELKKIFNNNEDKIENLLEIISFYNKYFSEKINSKNYFQKWIFFIAEKFNLKQFKKIFLLYIWENRSLKYDDEFLKKILLSIIYFINLKNNRANEIERLMISNKNQFINNILINNEFELSKLNFWFKDNYNNFIDLNEFKEDIKMIYLFYFLNIKEIDNAEHWWNIIHKNIEHVKSKSICKEKNINWCENIGNIIFYDSKKNKIASDLDYIEKLNRFYNDPNGRMSINYNGKNGDPVYIMYNYITELKGKIWDFNTIKNRNFDILNNIKEKFLENFSNSNLRISKFNYLDR</sequence>
<gene>
    <name evidence="2" type="ORF">X271_00219</name>
</gene>
<keyword evidence="3" id="KW-1185">Reference proteome</keyword>
<feature type="domain" description="GmrSD restriction endonucleases N-terminal" evidence="1">
    <location>
        <begin position="15"/>
        <end position="230"/>
    </location>
</feature>
<dbReference type="OrthoDB" id="395447at2"/>
<dbReference type="RefSeq" id="WP_025208628.1">
    <property type="nucleotide sequence ID" value="NZ_CP006932.1"/>
</dbReference>
<dbReference type="KEGG" id="hcr:X271_00219"/>
<evidence type="ECO:0000259" key="1">
    <source>
        <dbReference type="Pfam" id="PF03235"/>
    </source>
</evidence>
<evidence type="ECO:0000313" key="3">
    <source>
        <dbReference type="Proteomes" id="UP000019450"/>
    </source>
</evidence>
<name>W8GFF0_9MOLU</name>
<dbReference type="HOGENOM" id="CLU_479578_0_0_14"/>
<evidence type="ECO:0000313" key="2">
    <source>
        <dbReference type="EMBL" id="AHK22328.1"/>
    </source>
</evidence>
<accession>W8GFF0</accession>
<dbReference type="Proteomes" id="UP000019450">
    <property type="component" value="Chromosome"/>
</dbReference>
<dbReference type="eggNOG" id="COG1479">
    <property type="taxonomic scope" value="Bacteria"/>
</dbReference>
<dbReference type="PANTHER" id="PTHR35149:SF1">
    <property type="entry name" value="DUF5655 DOMAIN-CONTAINING PROTEIN"/>
    <property type="match status" value="1"/>
</dbReference>
<dbReference type="STRING" id="1427984.X271_00219"/>
<reference evidence="2 3" key="1">
    <citation type="journal article" date="2014" name="Genome Biol. Evol.">
        <title>Phylogenomics of "Candidatus Hepatoplasma crinochetorum," a Lineage of Mollicutes Associated with Noninsect Arthropods.</title>
        <authorList>
            <person name="Leclercq S."/>
            <person name="Dittmer J."/>
            <person name="Bouchon D."/>
            <person name="Cordaux R."/>
        </authorList>
    </citation>
    <scope>NUCLEOTIDE SEQUENCE [LARGE SCALE GENOMIC DNA]</scope>
    <source>
        <strain evidence="2 3">Av</strain>
    </source>
</reference>
<dbReference type="EMBL" id="CP006932">
    <property type="protein sequence ID" value="AHK22328.1"/>
    <property type="molecule type" value="Genomic_DNA"/>
</dbReference>
<proteinExistence type="predicted"/>
<dbReference type="Pfam" id="PF03235">
    <property type="entry name" value="GmrSD_N"/>
    <property type="match status" value="1"/>
</dbReference>
<dbReference type="InterPro" id="IPR004919">
    <property type="entry name" value="GmrSD_N"/>
</dbReference>
<dbReference type="PANTHER" id="PTHR35149">
    <property type="entry name" value="SLL5132 PROTEIN"/>
    <property type="match status" value="1"/>
</dbReference>